<comment type="caution">
    <text evidence="1">The sequence shown here is derived from an EMBL/GenBank/DDBJ whole genome shotgun (WGS) entry which is preliminary data.</text>
</comment>
<accession>Q4TAY5</accession>
<gene>
    <name evidence="1" type="ORF">GSTENG00003992001</name>
</gene>
<evidence type="ECO:0000313" key="1">
    <source>
        <dbReference type="EMBL" id="CAF89947.1"/>
    </source>
</evidence>
<feature type="non-terminal residue" evidence="1">
    <location>
        <position position="1"/>
    </location>
</feature>
<dbReference type="AlphaFoldDB" id="Q4TAY5"/>
<protein>
    <submittedName>
        <fullName evidence="1">(spotted green pufferfish) hypothetical protein</fullName>
    </submittedName>
</protein>
<dbReference type="InterPro" id="IPR027967">
    <property type="entry name" value="DUF4612"/>
</dbReference>
<reference evidence="1" key="2">
    <citation type="submission" date="2004-02" db="EMBL/GenBank/DDBJ databases">
        <authorList>
            <consortium name="Genoscope"/>
            <consortium name="Whitehead Institute Centre for Genome Research"/>
        </authorList>
    </citation>
    <scope>NUCLEOTIDE SEQUENCE</scope>
</reference>
<reference evidence="1" key="1">
    <citation type="journal article" date="2004" name="Nature">
        <title>Genome duplication in the teleost fish Tetraodon nigroviridis reveals the early vertebrate proto-karyotype.</title>
        <authorList>
            <person name="Jaillon O."/>
            <person name="Aury J.-M."/>
            <person name="Brunet F."/>
            <person name="Petit J.-L."/>
            <person name="Stange-Thomann N."/>
            <person name="Mauceli E."/>
            <person name="Bouneau L."/>
            <person name="Fischer C."/>
            <person name="Ozouf-Costaz C."/>
            <person name="Bernot A."/>
            <person name="Nicaud S."/>
            <person name="Jaffe D."/>
            <person name="Fisher S."/>
            <person name="Lutfalla G."/>
            <person name="Dossat C."/>
            <person name="Segurens B."/>
            <person name="Dasilva C."/>
            <person name="Salanoubat M."/>
            <person name="Levy M."/>
            <person name="Boudet N."/>
            <person name="Castellano S."/>
            <person name="Anthouard V."/>
            <person name="Jubin C."/>
            <person name="Castelli V."/>
            <person name="Katinka M."/>
            <person name="Vacherie B."/>
            <person name="Biemont C."/>
            <person name="Skalli Z."/>
            <person name="Cattolico L."/>
            <person name="Poulain J."/>
            <person name="De Berardinis V."/>
            <person name="Cruaud C."/>
            <person name="Duprat S."/>
            <person name="Brottier P."/>
            <person name="Coutanceau J.-P."/>
            <person name="Gouzy J."/>
            <person name="Parra G."/>
            <person name="Lardier G."/>
            <person name="Chapple C."/>
            <person name="McKernan K.J."/>
            <person name="McEwan P."/>
            <person name="Bosak S."/>
            <person name="Kellis M."/>
            <person name="Volff J.-N."/>
            <person name="Guigo R."/>
            <person name="Zody M.C."/>
            <person name="Mesirov J."/>
            <person name="Lindblad-Toh K."/>
            <person name="Birren B."/>
            <person name="Nusbaum C."/>
            <person name="Kahn D."/>
            <person name="Robinson-Rechavi M."/>
            <person name="Laudet V."/>
            <person name="Schachter V."/>
            <person name="Quetier F."/>
            <person name="Saurin W."/>
            <person name="Scarpelli C."/>
            <person name="Wincker P."/>
            <person name="Lander E.S."/>
            <person name="Weissenbach J."/>
            <person name="Roest Crollius H."/>
        </authorList>
    </citation>
    <scope>NUCLEOTIDE SEQUENCE [LARGE SCALE GENOMIC DNA]</scope>
</reference>
<name>Q4TAY5_TETNG</name>
<proteinExistence type="predicted"/>
<sequence>EYKMKGVEEVKYMRGDENRVNARNQENLVRRTHSLHTHSGLFLTAYQLMRARAHTHTQTHTQRHASHAGSNNLPACVECEGLMAWLG</sequence>
<dbReference type="EMBL" id="CAAE01007229">
    <property type="protein sequence ID" value="CAF89947.1"/>
    <property type="molecule type" value="Genomic_DNA"/>
</dbReference>
<dbReference type="Pfam" id="PF15389">
    <property type="entry name" value="DUF4612"/>
    <property type="match status" value="1"/>
</dbReference>
<organism evidence="1">
    <name type="scientific">Tetraodon nigroviridis</name>
    <name type="common">Spotted green pufferfish</name>
    <name type="synonym">Chelonodon nigroviridis</name>
    <dbReference type="NCBI Taxonomy" id="99883"/>
    <lineage>
        <taxon>Eukaryota</taxon>
        <taxon>Metazoa</taxon>
        <taxon>Chordata</taxon>
        <taxon>Craniata</taxon>
        <taxon>Vertebrata</taxon>
        <taxon>Euteleostomi</taxon>
        <taxon>Actinopterygii</taxon>
        <taxon>Neopterygii</taxon>
        <taxon>Teleostei</taxon>
        <taxon>Neoteleostei</taxon>
        <taxon>Acanthomorphata</taxon>
        <taxon>Eupercaria</taxon>
        <taxon>Tetraodontiformes</taxon>
        <taxon>Tetradontoidea</taxon>
        <taxon>Tetraodontidae</taxon>
        <taxon>Tetraodon</taxon>
    </lineage>
</organism>
<dbReference type="KEGG" id="tng:GSTEN00003992G001"/>